<accession>A0A1B6G308</accession>
<dbReference type="GO" id="GO:0003735">
    <property type="term" value="F:structural constituent of ribosome"/>
    <property type="evidence" value="ECO:0007669"/>
    <property type="project" value="TreeGrafter"/>
</dbReference>
<dbReference type="EMBL" id="GECZ01012944">
    <property type="protein sequence ID" value="JAS56825.1"/>
    <property type="molecule type" value="Transcribed_RNA"/>
</dbReference>
<protein>
    <recommendedName>
        <fullName evidence="2">28S ribosomal protein S22, mitochondrial</fullName>
    </recommendedName>
</protein>
<sequence>MRLKILYGFYNKDICRSALLSIGPNFTTKIPNRLLASNGSFKDEDLLLFFKDEVQTLLKNLTGFNMEKVFTSRKLGEKLEPPKYKFMTTEQVEKAIEKSKKEAEELLQMPPVVPVRKEIDVVLSKDPELIGLSESKFVFTDISFGKTDRTRTIVVRDLDGTLRKAYWSERRNANQTYFPRPGRQFKVPKMFQPEYLQPILERGDYIFILDRACVEFDADDPEYHRVTQATYKEIDEKQAYGSLRVTRHFGPMVFYLVLNKSIDNMLLENLKTDRLDDAATLISLYHIIHPSAKSAGTKLTPGQEVAFVKEYIDKDSKMKVALELALMPYSEQPEKVISSSS</sequence>
<evidence type="ECO:0008006" key="2">
    <source>
        <dbReference type="Google" id="ProtNLM"/>
    </source>
</evidence>
<dbReference type="PANTHER" id="PTHR13071:SF4">
    <property type="entry name" value="SMALL RIBOSOMAL SUBUNIT PROTEIN MS22"/>
    <property type="match status" value="1"/>
</dbReference>
<dbReference type="PANTHER" id="PTHR13071">
    <property type="entry name" value="MITOCHONDRIAL 28S RIBOSOMAL PROTEIN S22"/>
    <property type="match status" value="1"/>
</dbReference>
<proteinExistence type="predicted"/>
<dbReference type="GO" id="GO:0005763">
    <property type="term" value="C:mitochondrial small ribosomal subunit"/>
    <property type="evidence" value="ECO:0007669"/>
    <property type="project" value="TreeGrafter"/>
</dbReference>
<gene>
    <name evidence="1" type="ORF">g.28665</name>
</gene>
<evidence type="ECO:0000313" key="1">
    <source>
        <dbReference type="EMBL" id="JAS56825.1"/>
    </source>
</evidence>
<reference evidence="1" key="1">
    <citation type="submission" date="2015-11" db="EMBL/GenBank/DDBJ databases">
        <title>De novo transcriptome assembly of four potential Pierce s Disease insect vectors from Arizona vineyards.</title>
        <authorList>
            <person name="Tassone E.E."/>
        </authorList>
    </citation>
    <scope>NUCLEOTIDE SEQUENCE</scope>
</reference>
<dbReference type="Pfam" id="PF10245">
    <property type="entry name" value="MRP-S22"/>
    <property type="match status" value="1"/>
</dbReference>
<organism evidence="1">
    <name type="scientific">Cuerna arida</name>
    <dbReference type="NCBI Taxonomy" id="1464854"/>
    <lineage>
        <taxon>Eukaryota</taxon>
        <taxon>Metazoa</taxon>
        <taxon>Ecdysozoa</taxon>
        <taxon>Arthropoda</taxon>
        <taxon>Hexapoda</taxon>
        <taxon>Insecta</taxon>
        <taxon>Pterygota</taxon>
        <taxon>Neoptera</taxon>
        <taxon>Paraneoptera</taxon>
        <taxon>Hemiptera</taxon>
        <taxon>Auchenorrhyncha</taxon>
        <taxon>Membracoidea</taxon>
        <taxon>Cicadellidae</taxon>
        <taxon>Cicadellinae</taxon>
        <taxon>Proconiini</taxon>
        <taxon>Cuerna</taxon>
    </lineage>
</organism>
<dbReference type="AlphaFoldDB" id="A0A1B6G308"/>
<name>A0A1B6G308_9HEMI</name>
<dbReference type="InterPro" id="IPR019374">
    <property type="entry name" value="Ribosomal_mS22"/>
</dbReference>